<name>K9UGN2_CHAP6</name>
<dbReference type="STRING" id="1173020.Cha6605_2281"/>
<dbReference type="Proteomes" id="UP000010366">
    <property type="component" value="Chromosome"/>
</dbReference>
<sequence>MTNEICFQLEGEFLGVWAIDGYKLKYLRLRTADRDVIIKVPKQLRMDLVYKLAIGDRLRCEGSQKDGKFKASTIEKVERVASCAAQCSAGEDLPTIAAPVTEPKVKILICQKSHCHNNGGKEIYSALAEQLNSHDLNDSVTLKSTGCLKCCKQAPNLVVLPVGKTSLAAASELENRWQSRSYGESSYRNVRISQIPAIISQVTSYLSIEPN</sequence>
<proteinExistence type="predicted"/>
<keyword evidence="2" id="KW-1185">Reference proteome</keyword>
<accession>K9UGN2</accession>
<organism evidence="1 2">
    <name type="scientific">Chamaesiphon minutus (strain ATCC 27169 / PCC 6605)</name>
    <dbReference type="NCBI Taxonomy" id="1173020"/>
    <lineage>
        <taxon>Bacteria</taxon>
        <taxon>Bacillati</taxon>
        <taxon>Cyanobacteriota</taxon>
        <taxon>Cyanophyceae</taxon>
        <taxon>Gomontiellales</taxon>
        <taxon>Chamaesiphonaceae</taxon>
        <taxon>Chamaesiphon</taxon>
    </lineage>
</organism>
<dbReference type="KEGG" id="cmp:Cha6605_2281"/>
<dbReference type="OrthoDB" id="465045at2"/>
<keyword evidence="1" id="KW-0830">Ubiquinone</keyword>
<gene>
    <name evidence="1" type="ORF">Cha6605_2281</name>
</gene>
<reference evidence="1 2" key="1">
    <citation type="submission" date="2012-05" db="EMBL/GenBank/DDBJ databases">
        <title>Finished chromosome of genome of Chamaesiphon sp. PCC 6605.</title>
        <authorList>
            <consortium name="US DOE Joint Genome Institute"/>
            <person name="Gugger M."/>
            <person name="Coursin T."/>
            <person name="Rippka R."/>
            <person name="Tandeau De Marsac N."/>
            <person name="Huntemann M."/>
            <person name="Wei C.-L."/>
            <person name="Han J."/>
            <person name="Detter J.C."/>
            <person name="Han C."/>
            <person name="Tapia R."/>
            <person name="Chen A."/>
            <person name="Kyrpides N."/>
            <person name="Mavromatis K."/>
            <person name="Markowitz V."/>
            <person name="Szeto E."/>
            <person name="Ivanova N."/>
            <person name="Pagani I."/>
            <person name="Pati A."/>
            <person name="Goodwin L."/>
            <person name="Nordberg H.P."/>
            <person name="Cantor M.N."/>
            <person name="Hua S.X."/>
            <person name="Woyke T."/>
            <person name="Kerfeld C.A."/>
        </authorList>
    </citation>
    <scope>NUCLEOTIDE SEQUENCE [LARGE SCALE GENOMIC DNA]</scope>
    <source>
        <strain evidence="2">ATCC 27169 / PCC 6605</strain>
    </source>
</reference>
<dbReference type="EMBL" id="CP003600">
    <property type="protein sequence ID" value="AFY93359.1"/>
    <property type="molecule type" value="Genomic_DNA"/>
</dbReference>
<protein>
    <submittedName>
        <fullName evidence="1">NADH:ubiquinone oxidoreductase 24 kD subunit</fullName>
    </submittedName>
</protein>
<dbReference type="InterPro" id="IPR036249">
    <property type="entry name" value="Thioredoxin-like_sf"/>
</dbReference>
<dbReference type="RefSeq" id="WP_015159509.1">
    <property type="nucleotide sequence ID" value="NC_019697.1"/>
</dbReference>
<dbReference type="SUPFAM" id="SSF52833">
    <property type="entry name" value="Thioredoxin-like"/>
    <property type="match status" value="1"/>
</dbReference>
<dbReference type="HOGENOM" id="CLU_097183_0_0_3"/>
<evidence type="ECO:0000313" key="1">
    <source>
        <dbReference type="EMBL" id="AFY93359.1"/>
    </source>
</evidence>
<dbReference type="CDD" id="cd02980">
    <property type="entry name" value="TRX_Fd_family"/>
    <property type="match status" value="1"/>
</dbReference>
<dbReference type="Pfam" id="PF01257">
    <property type="entry name" value="2Fe-2S_thioredx"/>
    <property type="match status" value="1"/>
</dbReference>
<dbReference type="eggNOG" id="COG3411">
    <property type="taxonomic scope" value="Bacteria"/>
</dbReference>
<evidence type="ECO:0000313" key="2">
    <source>
        <dbReference type="Proteomes" id="UP000010366"/>
    </source>
</evidence>
<dbReference type="AlphaFoldDB" id="K9UGN2"/>
<dbReference type="Gene3D" id="3.40.30.10">
    <property type="entry name" value="Glutaredoxin"/>
    <property type="match status" value="1"/>
</dbReference>